<dbReference type="Proteomes" id="UP001165065">
    <property type="component" value="Unassembled WGS sequence"/>
</dbReference>
<keyword evidence="1" id="KW-0812">Transmembrane</keyword>
<sequence length="164" mass="17680">MGGFFSSDCPKGTTKKGWWTARCYANDGFYLKNRHGKIGKGETGMNCNQQHAGNECWWIMRDNGTPAYCIDGHVFGQGWLSPNIAENACNDVYDSSCQEAWCPQVGNQAAAVMPTVKTLSGEGGVIIGAAAVLAVGGAFLGRKKMRKKPHEQMKKENEMGGGVV</sequence>
<proteinExistence type="predicted"/>
<dbReference type="AlphaFoldDB" id="A0A9W7L721"/>
<feature type="transmembrane region" description="Helical" evidence="1">
    <location>
        <begin position="123"/>
        <end position="141"/>
    </location>
</feature>
<keyword evidence="1" id="KW-1133">Transmembrane helix</keyword>
<evidence type="ECO:0000313" key="2">
    <source>
        <dbReference type="EMBL" id="GMI34521.1"/>
    </source>
</evidence>
<keyword evidence="3" id="KW-1185">Reference proteome</keyword>
<gene>
    <name evidence="2" type="ORF">TrCOL_g13453</name>
</gene>
<evidence type="ECO:0000313" key="3">
    <source>
        <dbReference type="Proteomes" id="UP001165065"/>
    </source>
</evidence>
<reference evidence="3" key="1">
    <citation type="journal article" date="2023" name="Commun. Biol.">
        <title>Genome analysis of Parmales, the sister group of diatoms, reveals the evolutionary specialization of diatoms from phago-mixotrophs to photoautotrophs.</title>
        <authorList>
            <person name="Ban H."/>
            <person name="Sato S."/>
            <person name="Yoshikawa S."/>
            <person name="Yamada K."/>
            <person name="Nakamura Y."/>
            <person name="Ichinomiya M."/>
            <person name="Sato N."/>
            <person name="Blanc-Mathieu R."/>
            <person name="Endo H."/>
            <person name="Kuwata A."/>
            <person name="Ogata H."/>
        </authorList>
    </citation>
    <scope>NUCLEOTIDE SEQUENCE [LARGE SCALE GENOMIC DNA]</scope>
</reference>
<evidence type="ECO:0000256" key="1">
    <source>
        <dbReference type="SAM" id="Phobius"/>
    </source>
</evidence>
<accession>A0A9W7L721</accession>
<keyword evidence="1" id="KW-0472">Membrane</keyword>
<comment type="caution">
    <text evidence="2">The sequence shown here is derived from an EMBL/GenBank/DDBJ whole genome shotgun (WGS) entry which is preliminary data.</text>
</comment>
<protein>
    <submittedName>
        <fullName evidence="2">Uncharacterized protein</fullName>
    </submittedName>
</protein>
<dbReference type="EMBL" id="BRYA01000866">
    <property type="protein sequence ID" value="GMI34521.1"/>
    <property type="molecule type" value="Genomic_DNA"/>
</dbReference>
<organism evidence="2 3">
    <name type="scientific">Triparma columacea</name>
    <dbReference type="NCBI Taxonomy" id="722753"/>
    <lineage>
        <taxon>Eukaryota</taxon>
        <taxon>Sar</taxon>
        <taxon>Stramenopiles</taxon>
        <taxon>Ochrophyta</taxon>
        <taxon>Bolidophyceae</taxon>
        <taxon>Parmales</taxon>
        <taxon>Triparmaceae</taxon>
        <taxon>Triparma</taxon>
    </lineage>
</organism>
<name>A0A9W7L721_9STRA</name>
<dbReference type="OrthoDB" id="10322058at2759"/>